<evidence type="ECO:0000313" key="2">
    <source>
        <dbReference type="EMBL" id="KAK5692478.1"/>
    </source>
</evidence>
<organism evidence="2 3">
    <name type="scientific">Elasticomyces elasticus</name>
    <dbReference type="NCBI Taxonomy" id="574655"/>
    <lineage>
        <taxon>Eukaryota</taxon>
        <taxon>Fungi</taxon>
        <taxon>Dikarya</taxon>
        <taxon>Ascomycota</taxon>
        <taxon>Pezizomycotina</taxon>
        <taxon>Dothideomycetes</taxon>
        <taxon>Dothideomycetidae</taxon>
        <taxon>Mycosphaerellales</taxon>
        <taxon>Teratosphaeriaceae</taxon>
        <taxon>Elasticomyces</taxon>
    </lineage>
</organism>
<dbReference type="AlphaFoldDB" id="A0AAN7ZLB9"/>
<name>A0AAN7ZLB9_9PEZI</name>
<gene>
    <name evidence="2" type="ORF">LTR97_010787</name>
</gene>
<comment type="caution">
    <text evidence="2">The sequence shown here is derived from an EMBL/GenBank/DDBJ whole genome shotgun (WGS) entry which is preliminary data.</text>
</comment>
<feature type="compositionally biased region" description="Low complexity" evidence="1">
    <location>
        <begin position="39"/>
        <end position="58"/>
    </location>
</feature>
<dbReference type="EMBL" id="JAVRQU010000019">
    <property type="protein sequence ID" value="KAK5692478.1"/>
    <property type="molecule type" value="Genomic_DNA"/>
</dbReference>
<feature type="compositionally biased region" description="Low complexity" evidence="1">
    <location>
        <begin position="12"/>
        <end position="31"/>
    </location>
</feature>
<sequence>MAPRKATKAKKAAAGSVGAAGPKAAAAGVKKSAARKGKNAAANKPAAKKAVVATAASGRSRRGQAVPDEPAGEGSDNGEEPPPGDGGPPGGDDVPAPAPEVPAEIEEPDVEPAASLASVTDTITFQYGRLDRDDPEVARNDEDLYGKLDIYMDPAGLARLGYSASFYMNFDPNEETSRTLVGTVNAWRIEKRTDSKPNARANWVQDFLRTIPSFKEGDKIDAAWKETFMCLRAIFLDDGVPKKTPHLQAELAANSLMFIEMVYVLDDYQQRGILPAMLTLFRAGSCNGFLNARPTEELGAAWGEATDKAVEKVLGRAYGRCGFRNIKVNIPVGGKEGEKVTVMGRMVEDPVDVVPADMPIDD</sequence>
<evidence type="ECO:0000256" key="1">
    <source>
        <dbReference type="SAM" id="MobiDB-lite"/>
    </source>
</evidence>
<proteinExistence type="predicted"/>
<accession>A0AAN7ZLB9</accession>
<reference evidence="2" key="1">
    <citation type="submission" date="2023-08" db="EMBL/GenBank/DDBJ databases">
        <title>Black Yeasts Isolated from many extreme environments.</title>
        <authorList>
            <person name="Coleine C."/>
            <person name="Stajich J.E."/>
            <person name="Selbmann L."/>
        </authorList>
    </citation>
    <scope>NUCLEOTIDE SEQUENCE</scope>
    <source>
        <strain evidence="2">CCFEE 5810</strain>
    </source>
</reference>
<evidence type="ECO:0000313" key="3">
    <source>
        <dbReference type="Proteomes" id="UP001310594"/>
    </source>
</evidence>
<protein>
    <submittedName>
        <fullName evidence="2">Uncharacterized protein</fullName>
    </submittedName>
</protein>
<feature type="region of interest" description="Disordered" evidence="1">
    <location>
        <begin position="1"/>
        <end position="100"/>
    </location>
</feature>
<feature type="compositionally biased region" description="Basic residues" evidence="1">
    <location>
        <begin position="1"/>
        <end position="11"/>
    </location>
</feature>
<dbReference type="Proteomes" id="UP001310594">
    <property type="component" value="Unassembled WGS sequence"/>
</dbReference>